<feature type="transmembrane region" description="Helical" evidence="5">
    <location>
        <begin position="106"/>
        <end position="128"/>
    </location>
</feature>
<evidence type="ECO:0000256" key="3">
    <source>
        <dbReference type="ARBA" id="ARBA00022989"/>
    </source>
</evidence>
<proteinExistence type="predicted"/>
<dbReference type="GO" id="GO:0015031">
    <property type="term" value="P:protein transport"/>
    <property type="evidence" value="ECO:0007669"/>
    <property type="project" value="InterPro"/>
</dbReference>
<evidence type="ECO:0000256" key="1">
    <source>
        <dbReference type="ARBA" id="ARBA00004141"/>
    </source>
</evidence>
<feature type="transmembrane region" description="Helical" evidence="5">
    <location>
        <begin position="74"/>
        <end position="94"/>
    </location>
</feature>
<feature type="transmembrane region" description="Helical" evidence="5">
    <location>
        <begin position="188"/>
        <end position="212"/>
    </location>
</feature>
<evidence type="ECO:0008006" key="8">
    <source>
        <dbReference type="Google" id="ProtNLM"/>
    </source>
</evidence>
<keyword evidence="7" id="KW-1185">Reference proteome</keyword>
<dbReference type="Proteomes" id="UP000041254">
    <property type="component" value="Unassembled WGS sequence"/>
</dbReference>
<dbReference type="OrthoDB" id="565522at2759"/>
<dbReference type="Pfam" id="PF04144">
    <property type="entry name" value="SCAMP"/>
    <property type="match status" value="1"/>
</dbReference>
<evidence type="ECO:0000256" key="5">
    <source>
        <dbReference type="SAM" id="Phobius"/>
    </source>
</evidence>
<dbReference type="GO" id="GO:0016020">
    <property type="term" value="C:membrane"/>
    <property type="evidence" value="ECO:0007669"/>
    <property type="project" value="UniProtKB-SubCell"/>
</dbReference>
<evidence type="ECO:0000313" key="7">
    <source>
        <dbReference type="Proteomes" id="UP000041254"/>
    </source>
</evidence>
<comment type="subcellular location">
    <subcellularLocation>
        <location evidence="1">Membrane</location>
        <topology evidence="1">Multi-pass membrane protein</topology>
    </subcellularLocation>
</comment>
<gene>
    <name evidence="6" type="ORF">Vbra_7457</name>
</gene>
<evidence type="ECO:0000313" key="6">
    <source>
        <dbReference type="EMBL" id="CEL95961.1"/>
    </source>
</evidence>
<reference evidence="6 7" key="1">
    <citation type="submission" date="2014-11" db="EMBL/GenBank/DDBJ databases">
        <authorList>
            <person name="Zhu J."/>
            <person name="Qi W."/>
            <person name="Song R."/>
        </authorList>
    </citation>
    <scope>NUCLEOTIDE SEQUENCE [LARGE SCALE GENOMIC DNA]</scope>
</reference>
<keyword evidence="2 5" id="KW-0812">Transmembrane</keyword>
<keyword evidence="3 5" id="KW-1133">Transmembrane helix</keyword>
<dbReference type="AlphaFoldDB" id="A0A0G4EIW3"/>
<evidence type="ECO:0000256" key="4">
    <source>
        <dbReference type="ARBA" id="ARBA00023136"/>
    </source>
</evidence>
<evidence type="ECO:0000256" key="2">
    <source>
        <dbReference type="ARBA" id="ARBA00022692"/>
    </source>
</evidence>
<dbReference type="VEuPathDB" id="CryptoDB:Vbra_7457"/>
<keyword evidence="4 5" id="KW-0472">Membrane</keyword>
<sequence>MAAAFAAKQAISTAASSAMRGVQDEFSSASRAFGISSQPSSASTTIDWQNYNYPPFLRIVHYDLSELPSHVASIVWLINFSFILTVVICVVNFFNTIIIAAGGGSGVWVVYSILNLVLFPTAAGYTFYKGYKGLAATSPSAVRTFMWCQGILCVLYLLFSILPAGAFNGWARFSWFKHYNMSKGMKNYWVFVIIVESILYTANFIIAGVNLLKVHNFNPYHSAQAMSGGFV</sequence>
<dbReference type="EMBL" id="CDMY01000242">
    <property type="protein sequence ID" value="CEL95961.1"/>
    <property type="molecule type" value="Genomic_DNA"/>
</dbReference>
<dbReference type="OMA" id="EDYNYPP"/>
<dbReference type="InterPro" id="IPR007273">
    <property type="entry name" value="SCAMP"/>
</dbReference>
<name>A0A0G4EIW3_VITBC</name>
<dbReference type="InParanoid" id="A0A0G4EIW3"/>
<organism evidence="6 7">
    <name type="scientific">Vitrella brassicaformis (strain CCMP3155)</name>
    <dbReference type="NCBI Taxonomy" id="1169540"/>
    <lineage>
        <taxon>Eukaryota</taxon>
        <taxon>Sar</taxon>
        <taxon>Alveolata</taxon>
        <taxon>Colpodellida</taxon>
        <taxon>Vitrellaceae</taxon>
        <taxon>Vitrella</taxon>
    </lineage>
</organism>
<feature type="transmembrane region" description="Helical" evidence="5">
    <location>
        <begin position="144"/>
        <end position="167"/>
    </location>
</feature>
<protein>
    <recommendedName>
        <fullName evidence="8">Secretory carrier membrane protein</fullName>
    </recommendedName>
</protein>
<accession>A0A0G4EIW3</accession>